<name>A0A8C5WKZ6_9ANUR</name>
<sequence>MPGIGSTCQTALQMSVRNESDKHPLPPIAKTSQNGEKGSVNFTNVPLSERQALQNILTQWMEIWMLRVRWQDATLEQLKRDLTSVHSARKISGLAIIASASVNRPRDGTDYETMDTISDVPAEMLPFISNALKDEDILVRIAAAFCQFFLREINEDARKVLFAVVEDGTSTDSWIAAQCLALQGDNSYLVIRRILTQLFEDRTEDTTMQACYLLRELSKRTNVIHSMLGDELNSGNWTDRILVCRTIGQLLGGVSQDLINKLIYLMWRDWNIPVRWTAAEALQQMGYRNLVHDQMRRHIEGGDWRAKMDALSLIGGLQHMTDQLLPGFIKCFSDDYMNVRRRACQTAGLLQTKDETVLNCLCDLIQNDPAWKNQVFAIKALGKIGQVTDRVKELLLRAIRSEVSGVRLEACRCIATLRQCDSDVKNVLQDQMVLESHDLVKRELSRTLTALNVEPDGIREITSLIQQQISKLCQKEELIPKVLNVSETLEMEHQKMEMGKKNPLWKYKLHDSKVSGGRSCSSVLTSEEKEILACELQARMDTDAKRVPRLSVKTLQLQTEQNLKKCKLGPEVPKTSSAPASKTTGCHKIRRVF</sequence>
<reference evidence="2" key="1">
    <citation type="submission" date="2025-08" db="UniProtKB">
        <authorList>
            <consortium name="Ensembl"/>
        </authorList>
    </citation>
    <scope>IDENTIFICATION</scope>
</reference>
<dbReference type="Gene3D" id="1.25.10.10">
    <property type="entry name" value="Leucine-rich Repeat Variant"/>
    <property type="match status" value="1"/>
</dbReference>
<feature type="compositionally biased region" description="Polar residues" evidence="1">
    <location>
        <begin position="30"/>
        <end position="39"/>
    </location>
</feature>
<dbReference type="Ensembl" id="ENSLLET00000047441.1">
    <property type="protein sequence ID" value="ENSLLEP00000045613.1"/>
    <property type="gene ID" value="ENSLLEG00000028963.1"/>
</dbReference>
<reference evidence="2" key="2">
    <citation type="submission" date="2025-09" db="UniProtKB">
        <authorList>
            <consortium name="Ensembl"/>
        </authorList>
    </citation>
    <scope>IDENTIFICATION</scope>
</reference>
<evidence type="ECO:0000313" key="2">
    <source>
        <dbReference type="Ensembl" id="ENSLLEP00000045613.1"/>
    </source>
</evidence>
<dbReference type="InterPro" id="IPR016024">
    <property type="entry name" value="ARM-type_fold"/>
</dbReference>
<evidence type="ECO:0000313" key="3">
    <source>
        <dbReference type="Proteomes" id="UP000694569"/>
    </source>
</evidence>
<protein>
    <recommendedName>
        <fullName evidence="4">HEAT repeat protein</fullName>
    </recommendedName>
</protein>
<dbReference type="Pfam" id="PF13646">
    <property type="entry name" value="HEAT_2"/>
    <property type="match status" value="1"/>
</dbReference>
<feature type="region of interest" description="Disordered" evidence="1">
    <location>
        <begin position="18"/>
        <end position="39"/>
    </location>
</feature>
<dbReference type="InterPro" id="IPR011989">
    <property type="entry name" value="ARM-like"/>
</dbReference>
<dbReference type="AlphaFoldDB" id="A0A8C5WKZ6"/>
<accession>A0A8C5WKZ6</accession>
<dbReference type="GeneTree" id="ENSGT00390000013207"/>
<dbReference type="OrthoDB" id="5980716at2759"/>
<dbReference type="Proteomes" id="UP000694569">
    <property type="component" value="Unplaced"/>
</dbReference>
<proteinExistence type="predicted"/>
<keyword evidence="3" id="KW-1185">Reference proteome</keyword>
<dbReference type="GO" id="GO:0016491">
    <property type="term" value="F:oxidoreductase activity"/>
    <property type="evidence" value="ECO:0007669"/>
    <property type="project" value="TreeGrafter"/>
</dbReference>
<evidence type="ECO:0000256" key="1">
    <source>
        <dbReference type="SAM" id="MobiDB-lite"/>
    </source>
</evidence>
<dbReference type="SUPFAM" id="SSF48371">
    <property type="entry name" value="ARM repeat"/>
    <property type="match status" value="1"/>
</dbReference>
<evidence type="ECO:0008006" key="4">
    <source>
        <dbReference type="Google" id="ProtNLM"/>
    </source>
</evidence>
<dbReference type="PANTHER" id="PTHR12697">
    <property type="entry name" value="PBS LYASE HEAT-LIKE PROTEIN"/>
    <property type="match status" value="1"/>
</dbReference>
<organism evidence="2 3">
    <name type="scientific">Leptobrachium leishanense</name>
    <name type="common">Leishan spiny toad</name>
    <dbReference type="NCBI Taxonomy" id="445787"/>
    <lineage>
        <taxon>Eukaryota</taxon>
        <taxon>Metazoa</taxon>
        <taxon>Chordata</taxon>
        <taxon>Craniata</taxon>
        <taxon>Vertebrata</taxon>
        <taxon>Euteleostomi</taxon>
        <taxon>Amphibia</taxon>
        <taxon>Batrachia</taxon>
        <taxon>Anura</taxon>
        <taxon>Pelobatoidea</taxon>
        <taxon>Megophryidae</taxon>
        <taxon>Leptobrachium</taxon>
    </lineage>
</organism>
<dbReference type="PANTHER" id="PTHR12697:SF20">
    <property type="entry name" value="HEAT REPEAT-CONTAINING PROTEIN 4"/>
    <property type="match status" value="1"/>
</dbReference>